<accession>W7F369</accession>
<evidence type="ECO:0000313" key="2">
    <source>
        <dbReference type="Proteomes" id="UP000054337"/>
    </source>
</evidence>
<evidence type="ECO:0000313" key="1">
    <source>
        <dbReference type="EMBL" id="EUN30632.1"/>
    </source>
</evidence>
<protein>
    <submittedName>
        <fullName evidence="1">Uncharacterized protein</fullName>
    </submittedName>
</protein>
<organism evidence="1 2">
    <name type="scientific">Bipolaris victoriae (strain FI3)</name>
    <name type="common">Victoria blight of oats agent</name>
    <name type="synonym">Cochliobolus victoriae</name>
    <dbReference type="NCBI Taxonomy" id="930091"/>
    <lineage>
        <taxon>Eukaryota</taxon>
        <taxon>Fungi</taxon>
        <taxon>Dikarya</taxon>
        <taxon>Ascomycota</taxon>
        <taxon>Pezizomycotina</taxon>
        <taxon>Dothideomycetes</taxon>
        <taxon>Pleosporomycetidae</taxon>
        <taxon>Pleosporales</taxon>
        <taxon>Pleosporineae</taxon>
        <taxon>Pleosporaceae</taxon>
        <taxon>Bipolaris</taxon>
    </lineage>
</organism>
<name>W7F369_BIPV3</name>
<keyword evidence="2" id="KW-1185">Reference proteome</keyword>
<dbReference type="HOGENOM" id="CLU_2621668_0_0_1"/>
<reference evidence="1 2" key="1">
    <citation type="journal article" date="2013" name="PLoS Genet.">
        <title>Comparative genome structure, secondary metabolite, and effector coding capacity across Cochliobolus pathogens.</title>
        <authorList>
            <person name="Condon B.J."/>
            <person name="Leng Y."/>
            <person name="Wu D."/>
            <person name="Bushley K.E."/>
            <person name="Ohm R.A."/>
            <person name="Otillar R."/>
            <person name="Martin J."/>
            <person name="Schackwitz W."/>
            <person name="Grimwood J."/>
            <person name="MohdZainudin N."/>
            <person name="Xue C."/>
            <person name="Wang R."/>
            <person name="Manning V.A."/>
            <person name="Dhillon B."/>
            <person name="Tu Z.J."/>
            <person name="Steffenson B.J."/>
            <person name="Salamov A."/>
            <person name="Sun H."/>
            <person name="Lowry S."/>
            <person name="LaButti K."/>
            <person name="Han J."/>
            <person name="Copeland A."/>
            <person name="Lindquist E."/>
            <person name="Barry K."/>
            <person name="Schmutz J."/>
            <person name="Baker S.E."/>
            <person name="Ciuffetti L.M."/>
            <person name="Grigoriev I.V."/>
            <person name="Zhong S."/>
            <person name="Turgeon B.G."/>
        </authorList>
    </citation>
    <scope>NUCLEOTIDE SEQUENCE [LARGE SCALE GENOMIC DNA]</scope>
    <source>
        <strain evidence="1 2">FI3</strain>
    </source>
</reference>
<dbReference type="RefSeq" id="XP_014560224.1">
    <property type="nucleotide sequence ID" value="XM_014704738.1"/>
</dbReference>
<sequence>MAARRSLRRYTILCRRVIEVKDQRLDIHKSAGQSSLIDLFHHSNGPVLSLNTFTKFLSTTFILYLTFHLCDQASPSHI</sequence>
<proteinExistence type="predicted"/>
<dbReference type="Proteomes" id="UP000054337">
    <property type="component" value="Unassembled WGS sequence"/>
</dbReference>
<dbReference type="EMBL" id="KI968704">
    <property type="protein sequence ID" value="EUN30632.1"/>
    <property type="molecule type" value="Genomic_DNA"/>
</dbReference>
<dbReference type="AlphaFoldDB" id="W7F369"/>
<dbReference type="GeneID" id="26259099"/>
<gene>
    <name evidence="1" type="ORF">COCVIDRAFT_89870</name>
</gene>